<organism evidence="1">
    <name type="scientific">viral metagenome</name>
    <dbReference type="NCBI Taxonomy" id="1070528"/>
    <lineage>
        <taxon>unclassified sequences</taxon>
        <taxon>metagenomes</taxon>
        <taxon>organismal metagenomes</taxon>
    </lineage>
</organism>
<name>A0A6C0KMJ0_9ZZZZ</name>
<sequence length="128" mass="15219">MAALRSMYSIPSIHVPTFSSTFNSLMKNGKTFSYLGYIKNTSHYINEHNEVFSKMPNGNLEYVADWLDEHKMLWTDYPITYRLVSLKEQNYFYDVKHKDAYYYDKDMQLVIPAGFYDKTNNVFIHPFI</sequence>
<protein>
    <submittedName>
        <fullName evidence="1">Uncharacterized protein</fullName>
    </submittedName>
</protein>
<accession>A0A6C0KMJ0</accession>
<proteinExistence type="predicted"/>
<reference evidence="1" key="1">
    <citation type="journal article" date="2020" name="Nature">
        <title>Giant virus diversity and host interactions through global metagenomics.</title>
        <authorList>
            <person name="Schulz F."/>
            <person name="Roux S."/>
            <person name="Paez-Espino D."/>
            <person name="Jungbluth S."/>
            <person name="Walsh D.A."/>
            <person name="Denef V.J."/>
            <person name="McMahon K.D."/>
            <person name="Konstantinidis K.T."/>
            <person name="Eloe-Fadrosh E.A."/>
            <person name="Kyrpides N.C."/>
            <person name="Woyke T."/>
        </authorList>
    </citation>
    <scope>NUCLEOTIDE SEQUENCE</scope>
    <source>
        <strain evidence="1">GVMAG-S-3300012919-55</strain>
    </source>
</reference>
<dbReference type="EMBL" id="MN740919">
    <property type="protein sequence ID" value="QHU17890.1"/>
    <property type="molecule type" value="Genomic_DNA"/>
</dbReference>
<evidence type="ECO:0000313" key="1">
    <source>
        <dbReference type="EMBL" id="QHU17890.1"/>
    </source>
</evidence>
<dbReference type="AlphaFoldDB" id="A0A6C0KMJ0"/>